<proteinExistence type="predicted"/>
<organism evidence="2 3">
    <name type="scientific">Pirellulimonas nuda</name>
    <dbReference type="NCBI Taxonomy" id="2528009"/>
    <lineage>
        <taxon>Bacteria</taxon>
        <taxon>Pseudomonadati</taxon>
        <taxon>Planctomycetota</taxon>
        <taxon>Planctomycetia</taxon>
        <taxon>Pirellulales</taxon>
        <taxon>Lacipirellulaceae</taxon>
        <taxon>Pirellulimonas</taxon>
    </lineage>
</organism>
<gene>
    <name evidence="2" type="ORF">Pla175_49100</name>
</gene>
<dbReference type="KEGG" id="pnd:Pla175_49100"/>
<feature type="region of interest" description="Disordered" evidence="1">
    <location>
        <begin position="312"/>
        <end position="335"/>
    </location>
</feature>
<dbReference type="RefSeq" id="WP_145291632.1">
    <property type="nucleotide sequence ID" value="NZ_CP036291.1"/>
</dbReference>
<dbReference type="Gene3D" id="3.40.50.300">
    <property type="entry name" value="P-loop containing nucleotide triphosphate hydrolases"/>
    <property type="match status" value="1"/>
</dbReference>
<dbReference type="OrthoDB" id="211159at2"/>
<evidence type="ECO:0000313" key="3">
    <source>
        <dbReference type="Proteomes" id="UP000317429"/>
    </source>
</evidence>
<sequence>MADSNAGAAPEREELMRRLRGRVQQMESASRPAGAAISTGAAGLDRLLAGPGAPAGMAPGTLIDWVASPRSNPTPTADGLRPVAARRWTHHPDTRRRGGARRLAATGGGGACLPALWCAWRGCGRGGELVVIDPRGAFYPPAAAAWGVDLRRLLLVRPSGPRDLFWSLLAALRSPAVGAVWAECDRIPTHTFRALCLAAEEGGTLGMLVRPASALDAPTWADAQLRVSHAPSSSASIAPNSCRPTVGADHAHHSVRAHQAERPRQADRTDLRSAAIAGVREGLDRCLTLTLTRRRGGAAGGAVTLSFDPDAGALREYPTSQPPSQHPACPLAPSA</sequence>
<feature type="compositionally biased region" description="Basic and acidic residues" evidence="1">
    <location>
        <begin position="258"/>
        <end position="271"/>
    </location>
</feature>
<dbReference type="EMBL" id="CP036291">
    <property type="protein sequence ID" value="QDU91481.1"/>
    <property type="molecule type" value="Genomic_DNA"/>
</dbReference>
<keyword evidence="3" id="KW-1185">Reference proteome</keyword>
<dbReference type="Proteomes" id="UP000317429">
    <property type="component" value="Chromosome"/>
</dbReference>
<dbReference type="AlphaFoldDB" id="A0A518DJ18"/>
<evidence type="ECO:0000313" key="2">
    <source>
        <dbReference type="EMBL" id="QDU91481.1"/>
    </source>
</evidence>
<evidence type="ECO:0000256" key="1">
    <source>
        <dbReference type="SAM" id="MobiDB-lite"/>
    </source>
</evidence>
<dbReference type="InterPro" id="IPR027417">
    <property type="entry name" value="P-loop_NTPase"/>
</dbReference>
<reference evidence="2 3" key="1">
    <citation type="submission" date="2019-02" db="EMBL/GenBank/DDBJ databases">
        <title>Deep-cultivation of Planctomycetes and their phenomic and genomic characterization uncovers novel biology.</title>
        <authorList>
            <person name="Wiegand S."/>
            <person name="Jogler M."/>
            <person name="Boedeker C."/>
            <person name="Pinto D."/>
            <person name="Vollmers J."/>
            <person name="Rivas-Marin E."/>
            <person name="Kohn T."/>
            <person name="Peeters S.H."/>
            <person name="Heuer A."/>
            <person name="Rast P."/>
            <person name="Oberbeckmann S."/>
            <person name="Bunk B."/>
            <person name="Jeske O."/>
            <person name="Meyerdierks A."/>
            <person name="Storesund J.E."/>
            <person name="Kallscheuer N."/>
            <person name="Luecker S."/>
            <person name="Lage O.M."/>
            <person name="Pohl T."/>
            <person name="Merkel B.J."/>
            <person name="Hornburger P."/>
            <person name="Mueller R.-W."/>
            <person name="Bruemmer F."/>
            <person name="Labrenz M."/>
            <person name="Spormann A.M."/>
            <person name="Op den Camp H."/>
            <person name="Overmann J."/>
            <person name="Amann R."/>
            <person name="Jetten M.S.M."/>
            <person name="Mascher T."/>
            <person name="Medema M.H."/>
            <person name="Devos D.P."/>
            <person name="Kaster A.-K."/>
            <person name="Ovreas L."/>
            <person name="Rohde M."/>
            <person name="Galperin M.Y."/>
            <person name="Jogler C."/>
        </authorList>
    </citation>
    <scope>NUCLEOTIDE SEQUENCE [LARGE SCALE GENOMIC DNA]</scope>
    <source>
        <strain evidence="2 3">Pla175</strain>
    </source>
</reference>
<protein>
    <recommendedName>
        <fullName evidence="4">Recombinase A</fullName>
    </recommendedName>
</protein>
<evidence type="ECO:0008006" key="4">
    <source>
        <dbReference type="Google" id="ProtNLM"/>
    </source>
</evidence>
<dbReference type="SUPFAM" id="SSF52540">
    <property type="entry name" value="P-loop containing nucleoside triphosphate hydrolases"/>
    <property type="match status" value="1"/>
</dbReference>
<feature type="region of interest" description="Disordered" evidence="1">
    <location>
        <begin position="231"/>
        <end position="271"/>
    </location>
</feature>
<accession>A0A518DJ18</accession>
<name>A0A518DJ18_9BACT</name>
<feature type="compositionally biased region" description="Low complexity" evidence="1">
    <location>
        <begin position="231"/>
        <end position="241"/>
    </location>
</feature>